<dbReference type="Proteomes" id="UP000035704">
    <property type="component" value="Chromosome"/>
</dbReference>
<protein>
    <submittedName>
        <fullName evidence="1">Alkylhydroperoxidase like protein, AhpD family</fullName>
    </submittedName>
</protein>
<keyword evidence="1" id="KW-0575">Peroxidase</keyword>
<dbReference type="InterPro" id="IPR029032">
    <property type="entry name" value="AhpD-like"/>
</dbReference>
<dbReference type="OrthoDB" id="9806086at2"/>
<dbReference type="EMBL" id="CP009687">
    <property type="protein sequence ID" value="AKL93797.1"/>
    <property type="molecule type" value="Genomic_DNA"/>
</dbReference>
<gene>
    <name evidence="1" type="ORF">CACET_c02810</name>
</gene>
<dbReference type="PANTHER" id="PTHR33930">
    <property type="entry name" value="ALKYL HYDROPEROXIDE REDUCTASE AHPD"/>
    <property type="match status" value="1"/>
</dbReference>
<dbReference type="GO" id="GO:0051920">
    <property type="term" value="F:peroxiredoxin activity"/>
    <property type="evidence" value="ECO:0007669"/>
    <property type="project" value="InterPro"/>
</dbReference>
<dbReference type="KEGG" id="cace:CACET_c02810"/>
<dbReference type="STRING" id="84022.CACET_c02810"/>
<evidence type="ECO:0000313" key="1">
    <source>
        <dbReference type="EMBL" id="AKL93797.1"/>
    </source>
</evidence>
<dbReference type="PATRIC" id="fig|84022.5.peg.2029"/>
<dbReference type="RefSeq" id="WP_044826114.1">
    <property type="nucleotide sequence ID" value="NZ_CP009687.1"/>
</dbReference>
<proteinExistence type="predicted"/>
<dbReference type="AlphaFoldDB" id="A0A0D8I9C9"/>
<dbReference type="Pfam" id="PF02627">
    <property type="entry name" value="CMD"/>
    <property type="match status" value="1"/>
</dbReference>
<sequence>MTRNPREIFNEFVQGLGAVQATNASQVEAFMKLNAAAYKTDVVDLKTKELISVAIGAYNRCEYCIVFHVYKALEAGATREEIMEAAMVAVAFGAGPSMAYSVTLLKQSIDEFEKDFLAKA</sequence>
<organism evidence="1 2">
    <name type="scientific">Clostridium aceticum</name>
    <dbReference type="NCBI Taxonomy" id="84022"/>
    <lineage>
        <taxon>Bacteria</taxon>
        <taxon>Bacillati</taxon>
        <taxon>Bacillota</taxon>
        <taxon>Clostridia</taxon>
        <taxon>Eubacteriales</taxon>
        <taxon>Clostridiaceae</taxon>
        <taxon>Clostridium</taxon>
    </lineage>
</organism>
<dbReference type="PANTHER" id="PTHR33930:SF2">
    <property type="entry name" value="BLR3452 PROTEIN"/>
    <property type="match status" value="1"/>
</dbReference>
<dbReference type="SUPFAM" id="SSF69118">
    <property type="entry name" value="AhpD-like"/>
    <property type="match status" value="1"/>
</dbReference>
<reference evidence="1 2" key="1">
    <citation type="submission" date="2014-10" db="EMBL/GenBank/DDBJ databases">
        <title>Genome sequence of Clostridium aceticum DSM 1496.</title>
        <authorList>
            <person name="Poehlein A."/>
            <person name="Schiel-Bengelsdorf B."/>
            <person name="Gottschalk G."/>
            <person name="Duerre P."/>
            <person name="Daniel R."/>
        </authorList>
    </citation>
    <scope>NUCLEOTIDE SEQUENCE [LARGE SCALE GENOMIC DNA]</scope>
    <source>
        <strain evidence="1 2">DSM 1496</strain>
    </source>
</reference>
<accession>A0A0D8I9C9</accession>
<dbReference type="NCBIfam" id="TIGR00778">
    <property type="entry name" value="ahpD_dom"/>
    <property type="match status" value="1"/>
</dbReference>
<dbReference type="InterPro" id="IPR004675">
    <property type="entry name" value="AhpD_core"/>
</dbReference>
<keyword evidence="2" id="KW-1185">Reference proteome</keyword>
<evidence type="ECO:0000313" key="2">
    <source>
        <dbReference type="Proteomes" id="UP000035704"/>
    </source>
</evidence>
<dbReference type="InterPro" id="IPR003779">
    <property type="entry name" value="CMD-like"/>
</dbReference>
<dbReference type="Gene3D" id="1.20.1290.10">
    <property type="entry name" value="AhpD-like"/>
    <property type="match status" value="1"/>
</dbReference>
<name>A0A0D8I9C9_9CLOT</name>
<keyword evidence="1" id="KW-0560">Oxidoreductase</keyword>